<dbReference type="Pfam" id="PF00657">
    <property type="entry name" value="Lipase_GDSL"/>
    <property type="match status" value="2"/>
</dbReference>
<dbReference type="SUPFAM" id="SSF52266">
    <property type="entry name" value="SGNH hydrolase"/>
    <property type="match status" value="1"/>
</dbReference>
<accession>A0A6L2JSI7</accession>
<evidence type="ECO:0000256" key="2">
    <source>
        <dbReference type="ARBA" id="ARBA00022801"/>
    </source>
</evidence>
<feature type="signal peptide" evidence="4">
    <location>
        <begin position="1"/>
        <end position="29"/>
    </location>
</feature>
<dbReference type="FunFam" id="3.40.50.1110:FF:000003">
    <property type="entry name" value="GDSL esterase/lipase APG"/>
    <property type="match status" value="2"/>
</dbReference>
<keyword evidence="4" id="KW-0732">Signal</keyword>
<dbReference type="InterPro" id="IPR051058">
    <property type="entry name" value="GDSL_Est/Lipase"/>
</dbReference>
<proteinExistence type="inferred from homology"/>
<dbReference type="Gene3D" id="3.40.50.1110">
    <property type="entry name" value="SGNH hydrolase"/>
    <property type="match status" value="2"/>
</dbReference>
<dbReference type="InterPro" id="IPR035669">
    <property type="entry name" value="SGNH_plant_lipase-like"/>
</dbReference>
<dbReference type="PANTHER" id="PTHR45648">
    <property type="entry name" value="GDSL LIPASE/ACYLHYDROLASE FAMILY PROTEIN (AFU_ORTHOLOGUE AFUA_4G14700)"/>
    <property type="match status" value="1"/>
</dbReference>
<comment type="similarity">
    <text evidence="1">Belongs to the 'GDSL' lipolytic enzyme family.</text>
</comment>
<dbReference type="AlphaFoldDB" id="A0A6L2JSI7"/>
<dbReference type="PANTHER" id="PTHR45648:SF106">
    <property type="entry name" value="ANTHER-SPECIFIC PROLINE-RICH PROTEIN APG"/>
    <property type="match status" value="1"/>
</dbReference>
<dbReference type="GO" id="GO:0016042">
    <property type="term" value="P:lipid catabolic process"/>
    <property type="evidence" value="ECO:0007669"/>
    <property type="project" value="UniProtKB-KW"/>
</dbReference>
<reference evidence="5" key="1">
    <citation type="journal article" date="2019" name="Sci. Rep.">
        <title>Draft genome of Tanacetum cinerariifolium, the natural source of mosquito coil.</title>
        <authorList>
            <person name="Yamashiro T."/>
            <person name="Shiraishi A."/>
            <person name="Satake H."/>
            <person name="Nakayama K."/>
        </authorList>
    </citation>
    <scope>NUCLEOTIDE SEQUENCE</scope>
</reference>
<gene>
    <name evidence="5" type="ORF">Tci_012029</name>
</gene>
<organism evidence="5">
    <name type="scientific">Tanacetum cinerariifolium</name>
    <name type="common">Dalmatian daisy</name>
    <name type="synonym">Chrysanthemum cinerariifolium</name>
    <dbReference type="NCBI Taxonomy" id="118510"/>
    <lineage>
        <taxon>Eukaryota</taxon>
        <taxon>Viridiplantae</taxon>
        <taxon>Streptophyta</taxon>
        <taxon>Embryophyta</taxon>
        <taxon>Tracheophyta</taxon>
        <taxon>Spermatophyta</taxon>
        <taxon>Magnoliopsida</taxon>
        <taxon>eudicotyledons</taxon>
        <taxon>Gunneridae</taxon>
        <taxon>Pentapetalae</taxon>
        <taxon>asterids</taxon>
        <taxon>campanulids</taxon>
        <taxon>Asterales</taxon>
        <taxon>Asteraceae</taxon>
        <taxon>Asteroideae</taxon>
        <taxon>Anthemideae</taxon>
        <taxon>Anthemidinae</taxon>
        <taxon>Tanacetum</taxon>
    </lineage>
</organism>
<dbReference type="InterPro" id="IPR001087">
    <property type="entry name" value="GDSL"/>
</dbReference>
<evidence type="ECO:0000256" key="3">
    <source>
        <dbReference type="ARBA" id="ARBA00022963"/>
    </source>
</evidence>
<comment type="caution">
    <text evidence="5">The sequence shown here is derived from an EMBL/GenBank/DDBJ whole genome shotgun (WGS) entry which is preliminary data.</text>
</comment>
<protein>
    <submittedName>
        <fullName evidence="5">SGNH hydrolase-type esterase domain-containing protein</fullName>
    </submittedName>
</protein>
<feature type="chain" id="PRO_5026675679" evidence="4">
    <location>
        <begin position="30"/>
        <end position="732"/>
    </location>
</feature>
<keyword evidence="3" id="KW-0443">Lipid metabolism</keyword>
<evidence type="ECO:0000313" key="5">
    <source>
        <dbReference type="EMBL" id="GEU40051.1"/>
    </source>
</evidence>
<sequence length="732" mass="80652">MEIATCINVNGTILLLCVLVFCLLRASHAAVPAVYVLGASMVDVGNNNYLPLSLAKANFPHNGIDYPDRKSTGRFSNGMNFADFFAKKIGLPTSPPYLSLNSDATPPITGVSFASGGSGILNETGKTYIQVIPLAQQINYFSLVRNKLIQQLGQSRAQKHLSKSIFLFAFGTNDMLAYFNNGSTIPKQYTQQQYVDFILSTFKGLLKMLYGLGARKMVVAGVGPLGCYPLKRKLIKDGECDVALDFWSARYNDGLKMMLRDLKSESKDMNYVYFDMYSAMTNLFQNPKTYGFTDIKEACCGLGKLNADVPCVPTSSYCTKRKNHVFWDLIHTTEVVASIFADFLYNGTQNLYKPHQSLTFQPTKTPKLRMAFATSINFNGKTFLVFVLVFAMLRISHVAAVPAVYVLGSSVVDVGNNNYLPLSLARANFPHNGIDYPNRISTGRFSNGKNIADFIAKKVGLPTSPPYLSLMGTTPPITGVSFASGGSGILNGTGVNYVQYISLAQQVEYFSMVHDKLCQQLGESGAQMHLSQSIFTIIIGNNDISAYFTAGSAVSRQYTPQQYVDLMLSNFKGLLKTLHGLDARKMVVSGVGAIGCYPAQRNTNSMGACIVETNYWSARYNDGLKIMLQDLKSELLGMNYVYFDMYGAMINLFQNAQTYGFTDIKDACCGLGNLNADMPCIPTSTYCPNRKNHVFWDLLHLTEVVASMFVDILCNGTQDYVVPINLMQLIDV</sequence>
<evidence type="ECO:0000256" key="4">
    <source>
        <dbReference type="SAM" id="SignalP"/>
    </source>
</evidence>
<dbReference type="GO" id="GO:0016788">
    <property type="term" value="F:hydrolase activity, acting on ester bonds"/>
    <property type="evidence" value="ECO:0007669"/>
    <property type="project" value="InterPro"/>
</dbReference>
<dbReference type="EMBL" id="BKCJ010001252">
    <property type="protein sequence ID" value="GEU40051.1"/>
    <property type="molecule type" value="Genomic_DNA"/>
</dbReference>
<dbReference type="CDD" id="cd01837">
    <property type="entry name" value="SGNH_plant_lipase_like"/>
    <property type="match status" value="2"/>
</dbReference>
<keyword evidence="2 5" id="KW-0378">Hydrolase</keyword>
<evidence type="ECO:0000256" key="1">
    <source>
        <dbReference type="ARBA" id="ARBA00008668"/>
    </source>
</evidence>
<name>A0A6L2JSI7_TANCI</name>
<dbReference type="InterPro" id="IPR036514">
    <property type="entry name" value="SGNH_hydro_sf"/>
</dbReference>
<keyword evidence="3" id="KW-0442">Lipid degradation</keyword>